<gene>
    <name evidence="1" type="ORF">DRF68_01345</name>
</gene>
<reference evidence="1 2" key="1">
    <citation type="journal article" date="2004" name="Emerg. Infect. Dis.">
        <title>Amoebae-resisting bacteria isolated from human nasal swabs by amoebal coculture.</title>
        <authorList>
            <person name="Greub G."/>
            <person name="La Scola B."/>
            <person name="Raoult D."/>
        </authorList>
    </citation>
    <scope>NUCLEOTIDE SEQUENCE [LARGE SCALE GENOMIC DNA]</scope>
    <source>
        <strain evidence="1 2">CCUG 51329</strain>
    </source>
</reference>
<dbReference type="SUPFAM" id="SSF48371">
    <property type="entry name" value="ARM repeat"/>
    <property type="match status" value="1"/>
</dbReference>
<sequence>MKIYLKFKMDNPDINFLITKAFKAKHNNNYWNQIIKLRTYVNDEMISECFDMLDSDDVKFKQIGIDILCQLGNKRGNFVESLFDKIFEILRTTSDENLICTCLFAIGHNNQHLKTKHFKTLEQFKNSESKEIRYALTFSLLGVENYKAVTMMIKLAQDRSLRVRDWATFGLGTQIECDNEDIRHVLYKNCFSKDHQIRHEAIKGLANREDKRAKAVILQELKSESYESILFDTLLNIKHGEQYIPDLMAVYDKVRDDKNINPQWIADLQNCIEILKINQ</sequence>
<organism evidence="1 2">
    <name type="scientific">Candidatus Chryseobacterium massiliense</name>
    <dbReference type="NCBI Taxonomy" id="204089"/>
    <lineage>
        <taxon>Bacteria</taxon>
        <taxon>Pseudomonadati</taxon>
        <taxon>Bacteroidota</taxon>
        <taxon>Flavobacteriia</taxon>
        <taxon>Flavobacteriales</taxon>
        <taxon>Weeksellaceae</taxon>
        <taxon>Chryseobacterium group</taxon>
        <taxon>Chryseobacterium</taxon>
    </lineage>
</organism>
<dbReference type="InterPro" id="IPR011989">
    <property type="entry name" value="ARM-like"/>
</dbReference>
<dbReference type="InterPro" id="IPR016024">
    <property type="entry name" value="ARM-type_fold"/>
</dbReference>
<evidence type="ECO:0000313" key="1">
    <source>
        <dbReference type="EMBL" id="REC52830.1"/>
    </source>
</evidence>
<evidence type="ECO:0008006" key="3">
    <source>
        <dbReference type="Google" id="ProtNLM"/>
    </source>
</evidence>
<evidence type="ECO:0000313" key="2">
    <source>
        <dbReference type="Proteomes" id="UP000256924"/>
    </source>
</evidence>
<dbReference type="AlphaFoldDB" id="A0A3D9BH20"/>
<protein>
    <recommendedName>
        <fullName evidence="3">HEAT repeat domain-containing protein</fullName>
    </recommendedName>
</protein>
<dbReference type="Gene3D" id="1.25.10.10">
    <property type="entry name" value="Leucine-rich Repeat Variant"/>
    <property type="match status" value="1"/>
</dbReference>
<proteinExistence type="predicted"/>
<dbReference type="EMBL" id="QNVU01000002">
    <property type="protein sequence ID" value="REC52830.1"/>
    <property type="molecule type" value="Genomic_DNA"/>
</dbReference>
<accession>A0A3D9BH20</accession>
<comment type="caution">
    <text evidence="1">The sequence shown here is derived from an EMBL/GenBank/DDBJ whole genome shotgun (WGS) entry which is preliminary data.</text>
</comment>
<dbReference type="Proteomes" id="UP000256924">
    <property type="component" value="Unassembled WGS sequence"/>
</dbReference>
<name>A0A3D9BH20_9FLAO</name>
<keyword evidence="2" id="KW-1185">Reference proteome</keyword>